<reference evidence="3" key="1">
    <citation type="submission" date="2016-11" db="UniProtKB">
        <authorList>
            <consortium name="WormBaseParasite"/>
        </authorList>
    </citation>
    <scope>IDENTIFICATION</scope>
</reference>
<evidence type="ECO:0000313" key="2">
    <source>
        <dbReference type="Proteomes" id="UP000095283"/>
    </source>
</evidence>
<dbReference type="WBParaSite" id="Hba_04623">
    <property type="protein sequence ID" value="Hba_04623"/>
    <property type="gene ID" value="Hba_04623"/>
</dbReference>
<evidence type="ECO:0000313" key="3">
    <source>
        <dbReference type="WBParaSite" id="Hba_04623"/>
    </source>
</evidence>
<dbReference type="AlphaFoldDB" id="A0A1I7WHY3"/>
<accession>A0A1I7WHY3</accession>
<name>A0A1I7WHY3_HETBA</name>
<dbReference type="Proteomes" id="UP000095283">
    <property type="component" value="Unplaced"/>
</dbReference>
<sequence length="218" mass="25451">MFIYIFTYKHLDETTSHLELAVHYLFVAEISLSFVLSISANTNSQLYDVDWSREVLNFIILTCLTVSTYCLVIFFEMKNLAFVFQTIVIILEFCFERLIVGNSSSIVRSRRTSSSGLLLIKRQTYTTTPVSNFKFFQIMDCLNCDHVNSVRYNHAFQIKMDVLVVNSSFLNFFNRNIVLLRQNHLNEQYYVLDNLVCEGVPLANSIEFSLKIILFYFN</sequence>
<organism evidence="2 3">
    <name type="scientific">Heterorhabditis bacteriophora</name>
    <name type="common">Entomopathogenic nematode worm</name>
    <dbReference type="NCBI Taxonomy" id="37862"/>
    <lineage>
        <taxon>Eukaryota</taxon>
        <taxon>Metazoa</taxon>
        <taxon>Ecdysozoa</taxon>
        <taxon>Nematoda</taxon>
        <taxon>Chromadorea</taxon>
        <taxon>Rhabditida</taxon>
        <taxon>Rhabditina</taxon>
        <taxon>Rhabditomorpha</taxon>
        <taxon>Strongyloidea</taxon>
        <taxon>Heterorhabditidae</taxon>
        <taxon>Heterorhabditis</taxon>
    </lineage>
</organism>
<feature type="transmembrane region" description="Helical" evidence="1">
    <location>
        <begin position="81"/>
        <end position="100"/>
    </location>
</feature>
<keyword evidence="1" id="KW-0812">Transmembrane</keyword>
<evidence type="ECO:0000256" key="1">
    <source>
        <dbReference type="SAM" id="Phobius"/>
    </source>
</evidence>
<protein>
    <submittedName>
        <fullName evidence="3">Transmembrane protein</fullName>
    </submittedName>
</protein>
<keyword evidence="2" id="KW-1185">Reference proteome</keyword>
<feature type="transmembrane region" description="Helical" evidence="1">
    <location>
        <begin position="55"/>
        <end position="75"/>
    </location>
</feature>
<proteinExistence type="predicted"/>
<feature type="transmembrane region" description="Helical" evidence="1">
    <location>
        <begin position="20"/>
        <end position="43"/>
    </location>
</feature>
<keyword evidence="1" id="KW-1133">Transmembrane helix</keyword>
<keyword evidence="1" id="KW-0472">Membrane</keyword>